<evidence type="ECO:0000313" key="2">
    <source>
        <dbReference type="EMBL" id="GAA1854059.1"/>
    </source>
</evidence>
<protein>
    <submittedName>
        <fullName evidence="2">Uncharacterized protein</fullName>
    </submittedName>
</protein>
<name>A0ABN2N6T3_9PSEU</name>
<organism evidence="2 3">
    <name type="scientific">Pseudonocardia ailaonensis</name>
    <dbReference type="NCBI Taxonomy" id="367279"/>
    <lineage>
        <taxon>Bacteria</taxon>
        <taxon>Bacillati</taxon>
        <taxon>Actinomycetota</taxon>
        <taxon>Actinomycetes</taxon>
        <taxon>Pseudonocardiales</taxon>
        <taxon>Pseudonocardiaceae</taxon>
        <taxon>Pseudonocardia</taxon>
    </lineage>
</organism>
<feature type="chain" id="PRO_5046845699" evidence="1">
    <location>
        <begin position="18"/>
        <end position="55"/>
    </location>
</feature>
<keyword evidence="1" id="KW-0732">Signal</keyword>
<reference evidence="2 3" key="1">
    <citation type="journal article" date="2019" name="Int. J. Syst. Evol. Microbiol.">
        <title>The Global Catalogue of Microorganisms (GCM) 10K type strain sequencing project: providing services to taxonomists for standard genome sequencing and annotation.</title>
        <authorList>
            <consortium name="The Broad Institute Genomics Platform"/>
            <consortium name="The Broad Institute Genome Sequencing Center for Infectious Disease"/>
            <person name="Wu L."/>
            <person name="Ma J."/>
        </authorList>
    </citation>
    <scope>NUCLEOTIDE SEQUENCE [LARGE SCALE GENOMIC DNA]</scope>
    <source>
        <strain evidence="2 3">JCM 16009</strain>
    </source>
</reference>
<gene>
    <name evidence="2" type="ORF">GCM10009836_37660</name>
</gene>
<proteinExistence type="predicted"/>
<sequence>MFGAAMATIVWSMKVMATANIIAVSATYFERLVPPCAAPGGPVAGEDAGDAVAMA</sequence>
<evidence type="ECO:0000256" key="1">
    <source>
        <dbReference type="SAM" id="SignalP"/>
    </source>
</evidence>
<dbReference type="EMBL" id="BAAAQK010000011">
    <property type="protein sequence ID" value="GAA1854059.1"/>
    <property type="molecule type" value="Genomic_DNA"/>
</dbReference>
<dbReference type="Proteomes" id="UP001500449">
    <property type="component" value="Unassembled WGS sequence"/>
</dbReference>
<accession>A0ABN2N6T3</accession>
<evidence type="ECO:0000313" key="3">
    <source>
        <dbReference type="Proteomes" id="UP001500449"/>
    </source>
</evidence>
<feature type="signal peptide" evidence="1">
    <location>
        <begin position="1"/>
        <end position="17"/>
    </location>
</feature>
<keyword evidence="3" id="KW-1185">Reference proteome</keyword>
<comment type="caution">
    <text evidence="2">The sequence shown here is derived from an EMBL/GenBank/DDBJ whole genome shotgun (WGS) entry which is preliminary data.</text>
</comment>